<evidence type="ECO:0000313" key="1">
    <source>
        <dbReference type="EMBL" id="TDT62882.1"/>
    </source>
</evidence>
<dbReference type="AlphaFoldDB" id="A0A4R7KT34"/>
<proteinExistence type="predicted"/>
<protein>
    <submittedName>
        <fullName evidence="1">Uncharacterized protein</fullName>
    </submittedName>
</protein>
<dbReference type="OrthoDB" id="1842465at2"/>
<name>A0A4R7KT34_9CLOT</name>
<comment type="caution">
    <text evidence="1">The sequence shown here is derived from an EMBL/GenBank/DDBJ whole genome shotgun (WGS) entry which is preliminary data.</text>
</comment>
<evidence type="ECO:0000313" key="2">
    <source>
        <dbReference type="Proteomes" id="UP000295325"/>
    </source>
</evidence>
<keyword evidence="2" id="KW-1185">Reference proteome</keyword>
<dbReference type="Proteomes" id="UP000295325">
    <property type="component" value="Unassembled WGS sequence"/>
</dbReference>
<sequence>MIKDMVRELKNIDKNIWGLYTFKREPLNNKISQGEKLVMIERANECGHQEAIKIINKYGKRSCREYAKLLGISISELDNGKSGDYILFAKFNSPNKITVYMDNVKKTKEIVTEQNLNLLIDEVKIDDVLIAHEMFHFIEDNNREIYTRKTEIMLWKFGPIKYKSKLVALGEIAAMAFAKELLGLSYYPNLFDILLLYPHDEKRAKALYDELYAMKGDDRNA</sequence>
<dbReference type="EMBL" id="SOAZ01000003">
    <property type="protein sequence ID" value="TDT62882.1"/>
    <property type="molecule type" value="Genomic_DNA"/>
</dbReference>
<gene>
    <name evidence="1" type="ORF">EDD71_103160</name>
</gene>
<accession>A0A4R7KT34</accession>
<organism evidence="1 2">
    <name type="scientific">Fonticella tunisiensis</name>
    <dbReference type="NCBI Taxonomy" id="1096341"/>
    <lineage>
        <taxon>Bacteria</taxon>
        <taxon>Bacillati</taxon>
        <taxon>Bacillota</taxon>
        <taxon>Clostridia</taxon>
        <taxon>Eubacteriales</taxon>
        <taxon>Clostridiaceae</taxon>
        <taxon>Fonticella</taxon>
    </lineage>
</organism>
<reference evidence="1 2" key="1">
    <citation type="submission" date="2019-03" db="EMBL/GenBank/DDBJ databases">
        <title>Genomic Encyclopedia of Type Strains, Phase IV (KMG-IV): sequencing the most valuable type-strain genomes for metagenomic binning, comparative biology and taxonomic classification.</title>
        <authorList>
            <person name="Goeker M."/>
        </authorList>
    </citation>
    <scope>NUCLEOTIDE SEQUENCE [LARGE SCALE GENOMIC DNA]</scope>
    <source>
        <strain evidence="1 2">DSM 24455</strain>
    </source>
</reference>
<dbReference type="RefSeq" id="WP_133627273.1">
    <property type="nucleotide sequence ID" value="NZ_SOAZ01000003.1"/>
</dbReference>